<evidence type="ECO:0000259" key="1">
    <source>
        <dbReference type="Pfam" id="PF02470"/>
    </source>
</evidence>
<feature type="domain" description="Mce/MlaD" evidence="1">
    <location>
        <begin position="34"/>
        <end position="104"/>
    </location>
</feature>
<accession>A0ABW6S0I6</accession>
<protein>
    <submittedName>
        <fullName evidence="2">MlaD family protein</fullName>
    </submittedName>
</protein>
<gene>
    <name evidence="2" type="ORF">ACFYXQ_13025</name>
</gene>
<dbReference type="InterPro" id="IPR003399">
    <property type="entry name" value="Mce/MlaD"/>
</dbReference>
<dbReference type="Pfam" id="PF02470">
    <property type="entry name" value="MlaD"/>
    <property type="match status" value="1"/>
</dbReference>
<dbReference type="Proteomes" id="UP001601992">
    <property type="component" value="Unassembled WGS sequence"/>
</dbReference>
<sequence length="312" mass="32955">MSLSAIAVVLVLGIAYMTVGVLHLDPRRGYFTTDMRLDNSGGLGASSPVLYDGVQVGRTQAVSTQATGVLVRLRIDDRYHIPASSAVRIEQLSALGEPYIEFAPTTGDGPYLRDGQVIAADRIQMPMTITALSARLVQLMDQLHPEAVSHLVGTFDTALSGTDAAMQTLQRSTDLLAATLLSRTDAVRRLFSDMQAMGGNMAWVGPSLAGAGPQLGDFGTSLTKIVESGSILAGRRPVPDYFTGTGLAPFLKDLNALMQKIGPGVAPLAPVLQPVVNGAVAHAPRIDISALISQALQSTDPDGTLHFRIKLK</sequence>
<keyword evidence="3" id="KW-1185">Reference proteome</keyword>
<dbReference type="PANTHER" id="PTHR33371">
    <property type="entry name" value="INTERMEMBRANE PHOSPHOLIPID TRANSPORT SYSTEM BINDING PROTEIN MLAD-RELATED"/>
    <property type="match status" value="1"/>
</dbReference>
<evidence type="ECO:0000313" key="2">
    <source>
        <dbReference type="EMBL" id="MFF3568686.1"/>
    </source>
</evidence>
<comment type="caution">
    <text evidence="2">The sequence shown here is derived from an EMBL/GenBank/DDBJ whole genome shotgun (WGS) entry which is preliminary data.</text>
</comment>
<name>A0ABW6S0I6_9NOCA</name>
<organism evidence="2 3">
    <name type="scientific">Nocardia jiangxiensis</name>
    <dbReference type="NCBI Taxonomy" id="282685"/>
    <lineage>
        <taxon>Bacteria</taxon>
        <taxon>Bacillati</taxon>
        <taxon>Actinomycetota</taxon>
        <taxon>Actinomycetes</taxon>
        <taxon>Mycobacteriales</taxon>
        <taxon>Nocardiaceae</taxon>
        <taxon>Nocardia</taxon>
    </lineage>
</organism>
<proteinExistence type="predicted"/>
<dbReference type="EMBL" id="JBIAQY010000004">
    <property type="protein sequence ID" value="MFF3568686.1"/>
    <property type="molecule type" value="Genomic_DNA"/>
</dbReference>
<dbReference type="RefSeq" id="WP_245567808.1">
    <property type="nucleotide sequence ID" value="NZ_JBIAQY010000004.1"/>
</dbReference>
<reference evidence="2 3" key="1">
    <citation type="submission" date="2024-10" db="EMBL/GenBank/DDBJ databases">
        <title>The Natural Products Discovery Center: Release of the First 8490 Sequenced Strains for Exploring Actinobacteria Biosynthetic Diversity.</title>
        <authorList>
            <person name="Kalkreuter E."/>
            <person name="Kautsar S.A."/>
            <person name="Yang D."/>
            <person name="Bader C.D."/>
            <person name="Teijaro C.N."/>
            <person name="Fluegel L."/>
            <person name="Davis C.M."/>
            <person name="Simpson J.R."/>
            <person name="Lauterbach L."/>
            <person name="Steele A.D."/>
            <person name="Gui C."/>
            <person name="Meng S."/>
            <person name="Li G."/>
            <person name="Viehrig K."/>
            <person name="Ye F."/>
            <person name="Su P."/>
            <person name="Kiefer A.F."/>
            <person name="Nichols A."/>
            <person name="Cepeda A.J."/>
            <person name="Yan W."/>
            <person name="Fan B."/>
            <person name="Jiang Y."/>
            <person name="Adhikari A."/>
            <person name="Zheng C.-J."/>
            <person name="Schuster L."/>
            <person name="Cowan T.M."/>
            <person name="Smanski M.J."/>
            <person name="Chevrette M.G."/>
            <person name="De Carvalho L.P.S."/>
            <person name="Shen B."/>
        </authorList>
    </citation>
    <scope>NUCLEOTIDE SEQUENCE [LARGE SCALE GENOMIC DNA]</scope>
    <source>
        <strain evidence="2 3">NPDC002593</strain>
    </source>
</reference>
<evidence type="ECO:0000313" key="3">
    <source>
        <dbReference type="Proteomes" id="UP001601992"/>
    </source>
</evidence>
<dbReference type="PANTHER" id="PTHR33371:SF16">
    <property type="entry name" value="MCE-FAMILY PROTEIN MCE3F"/>
    <property type="match status" value="1"/>
</dbReference>
<dbReference type="InterPro" id="IPR052336">
    <property type="entry name" value="MlaD_Phospholipid_Transporter"/>
</dbReference>